<dbReference type="Gene3D" id="2.60.40.10">
    <property type="entry name" value="Immunoglobulins"/>
    <property type="match status" value="1"/>
</dbReference>
<proteinExistence type="predicted"/>
<dbReference type="GO" id="GO:0016020">
    <property type="term" value="C:membrane"/>
    <property type="evidence" value="ECO:0007669"/>
    <property type="project" value="InterPro"/>
</dbReference>
<dbReference type="GO" id="GO:0007596">
    <property type="term" value="P:blood coagulation"/>
    <property type="evidence" value="ECO:0007669"/>
    <property type="project" value="InterPro"/>
</dbReference>
<accession>A0A4Z2C1U5</accession>
<organism evidence="2 3">
    <name type="scientific">Takifugu bimaculatus</name>
    <dbReference type="NCBI Taxonomy" id="433685"/>
    <lineage>
        <taxon>Eukaryota</taxon>
        <taxon>Metazoa</taxon>
        <taxon>Chordata</taxon>
        <taxon>Craniata</taxon>
        <taxon>Vertebrata</taxon>
        <taxon>Euteleostomi</taxon>
        <taxon>Actinopterygii</taxon>
        <taxon>Neopterygii</taxon>
        <taxon>Teleostei</taxon>
        <taxon>Neoteleostei</taxon>
        <taxon>Acanthomorphata</taxon>
        <taxon>Eupercaria</taxon>
        <taxon>Tetraodontiformes</taxon>
        <taxon>Tetradontoidea</taxon>
        <taxon>Tetraodontidae</taxon>
        <taxon>Takifugu</taxon>
    </lineage>
</organism>
<dbReference type="EMBL" id="SWLE01000007">
    <property type="protein sequence ID" value="TNM98314.1"/>
    <property type="molecule type" value="Genomic_DNA"/>
</dbReference>
<feature type="domain" description="Interferon/interleukin receptor" evidence="1">
    <location>
        <begin position="66"/>
        <end position="116"/>
    </location>
</feature>
<protein>
    <recommendedName>
        <fullName evidence="1">Interferon/interleukin receptor domain-containing protein</fullName>
    </recommendedName>
</protein>
<reference evidence="2 3" key="1">
    <citation type="submission" date="2019-04" db="EMBL/GenBank/DDBJ databases">
        <title>The sequence and de novo assembly of Takifugu bimaculatus genome using PacBio and Hi-C technologies.</title>
        <authorList>
            <person name="Xu P."/>
            <person name="Liu B."/>
            <person name="Zhou Z."/>
        </authorList>
    </citation>
    <scope>NUCLEOTIDE SEQUENCE [LARGE SCALE GENOMIC DNA]</scope>
    <source>
        <strain evidence="2">TB-2018</strain>
        <tissue evidence="2">Muscle</tissue>
    </source>
</reference>
<gene>
    <name evidence="2" type="ORF">fugu_014560</name>
</gene>
<dbReference type="InterPro" id="IPR036116">
    <property type="entry name" value="FN3_sf"/>
</dbReference>
<dbReference type="Proteomes" id="UP000516260">
    <property type="component" value="Chromosome 15"/>
</dbReference>
<dbReference type="InterPro" id="IPR013783">
    <property type="entry name" value="Ig-like_fold"/>
</dbReference>
<dbReference type="SUPFAM" id="SSF49265">
    <property type="entry name" value="Fibronectin type III"/>
    <property type="match status" value="1"/>
</dbReference>
<dbReference type="PRINTS" id="PR00346">
    <property type="entry name" value="TISSUEFACTOR"/>
</dbReference>
<dbReference type="InterPro" id="IPR001187">
    <property type="entry name" value="Tissue_factor"/>
</dbReference>
<evidence type="ECO:0000259" key="1">
    <source>
        <dbReference type="Pfam" id="PF09294"/>
    </source>
</evidence>
<name>A0A4Z2C1U5_9TELE</name>
<dbReference type="InterPro" id="IPR015373">
    <property type="entry name" value="Interferon/interleukin_rcp_dom"/>
</dbReference>
<evidence type="ECO:0000313" key="3">
    <source>
        <dbReference type="Proteomes" id="UP000516260"/>
    </source>
</evidence>
<dbReference type="Pfam" id="PF09294">
    <property type="entry name" value="Interfer-bind"/>
    <property type="match status" value="1"/>
</dbReference>
<comment type="caution">
    <text evidence="2">The sequence shown here is derived from an EMBL/GenBank/DDBJ whole genome shotgun (WGS) entry which is preliminary data.</text>
</comment>
<keyword evidence="3" id="KW-1185">Reference proteome</keyword>
<dbReference type="AlphaFoldDB" id="A0A4Z2C1U5"/>
<evidence type="ECO:0000313" key="2">
    <source>
        <dbReference type="EMBL" id="TNM98314.1"/>
    </source>
</evidence>
<sequence length="130" mass="14852">MNTQVSLRATFSHSCFPSVSTRTYYARIQTEPETMDNEDNLEELPHTISPSFNPYRESNISAVTFTVKNVNETTVLVNITDPLTSIYEQGEQLTIRDILKKDLQYKISYYKTGSTGKVMCSAFQYLNCNI</sequence>